<feature type="chain" id="PRO_5034234365" description="UPAR/Ly6 domain-containing protein" evidence="1">
    <location>
        <begin position="20"/>
        <end position="117"/>
    </location>
</feature>
<evidence type="ECO:0000256" key="1">
    <source>
        <dbReference type="SAM" id="SignalP"/>
    </source>
</evidence>
<proteinExistence type="predicted"/>
<dbReference type="Ensembl" id="ENSCLMT00005026625.1">
    <property type="protein sequence ID" value="ENSCLMP00005025477.1"/>
    <property type="gene ID" value="ENSCLMG00005012521.1"/>
</dbReference>
<dbReference type="SUPFAM" id="SSF57302">
    <property type="entry name" value="Snake toxin-like"/>
    <property type="match status" value="1"/>
</dbReference>
<dbReference type="AlphaFoldDB" id="A0A8C2ZCX5"/>
<feature type="signal peptide" evidence="1">
    <location>
        <begin position="1"/>
        <end position="19"/>
    </location>
</feature>
<accession>A0A8C2ZCX5</accession>
<dbReference type="InterPro" id="IPR045860">
    <property type="entry name" value="Snake_toxin-like_sf"/>
</dbReference>
<evidence type="ECO:0000313" key="2">
    <source>
        <dbReference type="Ensembl" id="ENSCLMP00005025477.1"/>
    </source>
</evidence>
<protein>
    <recommendedName>
        <fullName evidence="4">UPAR/Ly6 domain-containing protein</fullName>
    </recommendedName>
</protein>
<reference evidence="2" key="1">
    <citation type="submission" date="2025-08" db="UniProtKB">
        <authorList>
            <consortium name="Ensembl"/>
        </authorList>
    </citation>
    <scope>IDENTIFICATION</scope>
</reference>
<evidence type="ECO:0000313" key="3">
    <source>
        <dbReference type="Proteomes" id="UP000694565"/>
    </source>
</evidence>
<keyword evidence="1" id="KW-0732">Signal</keyword>
<reference evidence="2" key="2">
    <citation type="submission" date="2025-09" db="UniProtKB">
        <authorList>
            <consortium name="Ensembl"/>
        </authorList>
    </citation>
    <scope>IDENTIFICATION</scope>
</reference>
<sequence length="117" mass="12667">ILVTVSFFVFVSPSSPSACLICYTCVDVISPLVCFKFPQECRAGQRCLSSTAMGTRGEIQICVRVCSRPSAREWKSGLSFNYSNLCCDTDNGARSSAALWRRGAALCMLPALTLLLA</sequence>
<name>A0A8C2ZCX5_CYCLU</name>
<keyword evidence="3" id="KW-1185">Reference proteome</keyword>
<organism evidence="2 3">
    <name type="scientific">Cyclopterus lumpus</name>
    <name type="common">Lumpsucker</name>
    <dbReference type="NCBI Taxonomy" id="8103"/>
    <lineage>
        <taxon>Eukaryota</taxon>
        <taxon>Metazoa</taxon>
        <taxon>Chordata</taxon>
        <taxon>Craniata</taxon>
        <taxon>Vertebrata</taxon>
        <taxon>Euteleostomi</taxon>
        <taxon>Actinopterygii</taxon>
        <taxon>Neopterygii</taxon>
        <taxon>Teleostei</taxon>
        <taxon>Neoteleostei</taxon>
        <taxon>Acanthomorphata</taxon>
        <taxon>Eupercaria</taxon>
        <taxon>Perciformes</taxon>
        <taxon>Cottioidei</taxon>
        <taxon>Cottales</taxon>
        <taxon>Cyclopteridae</taxon>
        <taxon>Cyclopterus</taxon>
    </lineage>
</organism>
<dbReference type="GeneTree" id="ENSGT00390000002843"/>
<evidence type="ECO:0008006" key="4">
    <source>
        <dbReference type="Google" id="ProtNLM"/>
    </source>
</evidence>
<dbReference type="Proteomes" id="UP000694565">
    <property type="component" value="Unplaced"/>
</dbReference>